<dbReference type="PROSITE" id="PS51257">
    <property type="entry name" value="PROKAR_LIPOPROTEIN"/>
    <property type="match status" value="1"/>
</dbReference>
<dbReference type="RefSeq" id="WP_262565659.1">
    <property type="nucleotide sequence ID" value="NZ_JAPFCC010000001.1"/>
</dbReference>
<dbReference type="EMBL" id="JAPFCC010000001">
    <property type="protein sequence ID" value="MCW7555924.1"/>
    <property type="molecule type" value="Genomic_DNA"/>
</dbReference>
<proteinExistence type="predicted"/>
<keyword evidence="3" id="KW-1185">Reference proteome</keyword>
<evidence type="ECO:0000313" key="2">
    <source>
        <dbReference type="EMBL" id="MCW7555924.1"/>
    </source>
</evidence>
<keyword evidence="1" id="KW-0732">Signal</keyword>
<evidence type="ECO:0008006" key="4">
    <source>
        <dbReference type="Google" id="ProtNLM"/>
    </source>
</evidence>
<dbReference type="Proteomes" id="UP001209854">
    <property type="component" value="Unassembled WGS sequence"/>
</dbReference>
<accession>A0ABT3N2T4</accession>
<name>A0ABT3N2T4_9GAMM</name>
<feature type="signal peptide" evidence="1">
    <location>
        <begin position="1"/>
        <end position="24"/>
    </location>
</feature>
<sequence length="294" mass="31885">MKKNVFVCGLLTCVIFLQGCSAKAPSYKDNWSEARNLANAGGLMMGIKDRPASEAKALYSGPGVGLGDLIAIANVGVGAFEGGVLGMSGAGSAAFNAAHGVWAVSDSDQWSANRFFAYVPQNQAHNQAEARKLLEDKLLSHSAEVLNGQGFKLKKIDKKILNDGVPVLQWSLVNEDYGCVESANNCVLVIYLNASKYFYNKPKPDFIGLGIGEKTWYTSALSQTSFNTIDVVARGLEKPLPELEFYQELSTKMPDWFVLYVGPGKAMSSKFKSGTLPYNIIVLNSGRTLEFMEP</sequence>
<feature type="chain" id="PRO_5045213583" description="Lipoprotein" evidence="1">
    <location>
        <begin position="25"/>
        <end position="294"/>
    </location>
</feature>
<gene>
    <name evidence="2" type="ORF">NX722_25505</name>
</gene>
<protein>
    <recommendedName>
        <fullName evidence="4">Lipoprotein</fullName>
    </recommendedName>
</protein>
<reference evidence="2 3" key="1">
    <citation type="submission" date="2022-10" db="EMBL/GenBank/DDBJ databases">
        <title>High-quality genome sequences of two octocoral-associated bacteria, Endozoicomonas euniceicola EF212 and Endozoicomonas gorgoniicola PS125.</title>
        <authorList>
            <person name="Chiou Y.-J."/>
            <person name="Chen Y.-H."/>
        </authorList>
    </citation>
    <scope>NUCLEOTIDE SEQUENCE [LARGE SCALE GENOMIC DNA]</scope>
    <source>
        <strain evidence="2 3">PS125</strain>
    </source>
</reference>
<organism evidence="2 3">
    <name type="scientific">Endozoicomonas gorgoniicola</name>
    <dbReference type="NCBI Taxonomy" id="1234144"/>
    <lineage>
        <taxon>Bacteria</taxon>
        <taxon>Pseudomonadati</taxon>
        <taxon>Pseudomonadota</taxon>
        <taxon>Gammaproteobacteria</taxon>
        <taxon>Oceanospirillales</taxon>
        <taxon>Endozoicomonadaceae</taxon>
        <taxon>Endozoicomonas</taxon>
    </lineage>
</organism>
<comment type="caution">
    <text evidence="2">The sequence shown here is derived from an EMBL/GenBank/DDBJ whole genome shotgun (WGS) entry which is preliminary data.</text>
</comment>
<evidence type="ECO:0000313" key="3">
    <source>
        <dbReference type="Proteomes" id="UP001209854"/>
    </source>
</evidence>
<evidence type="ECO:0000256" key="1">
    <source>
        <dbReference type="SAM" id="SignalP"/>
    </source>
</evidence>